<dbReference type="SUPFAM" id="SSF52047">
    <property type="entry name" value="RNI-like"/>
    <property type="match status" value="1"/>
</dbReference>
<dbReference type="Gene3D" id="3.80.10.10">
    <property type="entry name" value="Ribonuclease Inhibitor"/>
    <property type="match status" value="1"/>
</dbReference>
<proteinExistence type="predicted"/>
<sequence>MSSLRKLELVHVIMHDGTFKVLTSGCPRLQELVIKYSHKLTKLHFTAPNIEKLELHFDHSVTLIEEQFFTLNCPNLKILHVKGICLGFLQVINASSVQEAKINRCTEWPGCEPYCDDPNNMAQGEFDKLLNKLRNVEFLELDDRNGAYIDLFCDCNMLMHELSSPCVLGNLRSFIISKYKKPCEALGQLIAFVLKSAVILEEVAIEISGKDELFSAEGQGFILQLLSFPRASPKAKVEIHVK</sequence>
<evidence type="ECO:0000313" key="3">
    <source>
        <dbReference type="Proteomes" id="UP000596660"/>
    </source>
</evidence>
<accession>A0A803LY04</accession>
<dbReference type="Pfam" id="PF24758">
    <property type="entry name" value="LRR_At5g56370"/>
    <property type="match status" value="1"/>
</dbReference>
<organism evidence="2 3">
    <name type="scientific">Chenopodium quinoa</name>
    <name type="common">Quinoa</name>
    <dbReference type="NCBI Taxonomy" id="63459"/>
    <lineage>
        <taxon>Eukaryota</taxon>
        <taxon>Viridiplantae</taxon>
        <taxon>Streptophyta</taxon>
        <taxon>Embryophyta</taxon>
        <taxon>Tracheophyta</taxon>
        <taxon>Spermatophyta</taxon>
        <taxon>Magnoliopsida</taxon>
        <taxon>eudicotyledons</taxon>
        <taxon>Gunneridae</taxon>
        <taxon>Pentapetalae</taxon>
        <taxon>Caryophyllales</taxon>
        <taxon>Chenopodiaceae</taxon>
        <taxon>Chenopodioideae</taxon>
        <taxon>Atripliceae</taxon>
        <taxon>Chenopodium</taxon>
    </lineage>
</organism>
<evidence type="ECO:0000259" key="1">
    <source>
        <dbReference type="Pfam" id="PF24758"/>
    </source>
</evidence>
<protein>
    <recommendedName>
        <fullName evidence="1">F-box/LRR-repeat protein 15/At3g58940/PEG3-like LRR domain-containing protein</fullName>
    </recommendedName>
</protein>
<dbReference type="PANTHER" id="PTHR31900">
    <property type="entry name" value="F-BOX/RNI SUPERFAMILY PROTEIN-RELATED"/>
    <property type="match status" value="1"/>
</dbReference>
<dbReference type="InterPro" id="IPR050232">
    <property type="entry name" value="FBL13/AtMIF1-like"/>
</dbReference>
<dbReference type="Proteomes" id="UP000596660">
    <property type="component" value="Unplaced"/>
</dbReference>
<dbReference type="InterPro" id="IPR055411">
    <property type="entry name" value="LRR_FXL15/At3g58940/PEG3-like"/>
</dbReference>
<dbReference type="EnsemblPlants" id="AUR62020355-RA">
    <property type="protein sequence ID" value="AUR62020355-RA:cds"/>
    <property type="gene ID" value="AUR62020355"/>
</dbReference>
<feature type="domain" description="F-box/LRR-repeat protein 15/At3g58940/PEG3-like LRR" evidence="1">
    <location>
        <begin position="3"/>
        <end position="81"/>
    </location>
</feature>
<reference evidence="2" key="2">
    <citation type="submission" date="2021-03" db="UniProtKB">
        <authorList>
            <consortium name="EnsemblPlants"/>
        </authorList>
    </citation>
    <scope>IDENTIFICATION</scope>
</reference>
<dbReference type="AlphaFoldDB" id="A0A803LY04"/>
<name>A0A803LY04_CHEQI</name>
<dbReference type="Gramene" id="AUR62020355-RA">
    <property type="protein sequence ID" value="AUR62020355-RA:cds"/>
    <property type="gene ID" value="AUR62020355"/>
</dbReference>
<reference evidence="2" key="1">
    <citation type="journal article" date="2017" name="Nature">
        <title>The genome of Chenopodium quinoa.</title>
        <authorList>
            <person name="Jarvis D.E."/>
            <person name="Ho Y.S."/>
            <person name="Lightfoot D.J."/>
            <person name="Schmoeckel S.M."/>
            <person name="Li B."/>
            <person name="Borm T.J.A."/>
            <person name="Ohyanagi H."/>
            <person name="Mineta K."/>
            <person name="Michell C.T."/>
            <person name="Saber N."/>
            <person name="Kharbatia N.M."/>
            <person name="Rupper R.R."/>
            <person name="Sharp A.R."/>
            <person name="Dally N."/>
            <person name="Boughton B.A."/>
            <person name="Woo Y.H."/>
            <person name="Gao G."/>
            <person name="Schijlen E.G.W.M."/>
            <person name="Guo X."/>
            <person name="Momin A.A."/>
            <person name="Negrao S."/>
            <person name="Al-Babili S."/>
            <person name="Gehring C."/>
            <person name="Roessner U."/>
            <person name="Jung C."/>
            <person name="Murphy K."/>
            <person name="Arold S.T."/>
            <person name="Gojobori T."/>
            <person name="van der Linden C.G."/>
            <person name="van Loo E.N."/>
            <person name="Jellen E.N."/>
            <person name="Maughan P.J."/>
            <person name="Tester M."/>
        </authorList>
    </citation>
    <scope>NUCLEOTIDE SEQUENCE [LARGE SCALE GENOMIC DNA]</scope>
    <source>
        <strain evidence="2">cv. PI 614886</strain>
    </source>
</reference>
<dbReference type="InterPro" id="IPR032675">
    <property type="entry name" value="LRR_dom_sf"/>
</dbReference>
<dbReference type="PANTHER" id="PTHR31900:SF31">
    <property type="entry name" value="F-BOX_LRR-REPEAT PROTEIN 13-LIKE"/>
    <property type="match status" value="1"/>
</dbReference>
<keyword evidence="3" id="KW-1185">Reference proteome</keyword>
<evidence type="ECO:0000313" key="2">
    <source>
        <dbReference type="EnsemblPlants" id="AUR62020355-RA:cds"/>
    </source>
</evidence>